<organism evidence="1 2">
    <name type="scientific">Vreelandella subterranea</name>
    <dbReference type="NCBI Taxonomy" id="416874"/>
    <lineage>
        <taxon>Bacteria</taxon>
        <taxon>Pseudomonadati</taxon>
        <taxon>Pseudomonadota</taxon>
        <taxon>Gammaproteobacteria</taxon>
        <taxon>Oceanospirillales</taxon>
        <taxon>Halomonadaceae</taxon>
        <taxon>Vreelandella</taxon>
    </lineage>
</organism>
<accession>A0A1H9RGP7</accession>
<name>A0A1H9RGP7_9GAMM</name>
<gene>
    <name evidence="1" type="ORF">SAMN04487958_102387</name>
</gene>
<dbReference type="EMBL" id="FOGS01000002">
    <property type="protein sequence ID" value="SER71991.1"/>
    <property type="molecule type" value="Genomic_DNA"/>
</dbReference>
<evidence type="ECO:0000313" key="1">
    <source>
        <dbReference type="EMBL" id="SER71991.1"/>
    </source>
</evidence>
<keyword evidence="2" id="KW-1185">Reference proteome</keyword>
<dbReference type="Proteomes" id="UP000198505">
    <property type="component" value="Unassembled WGS sequence"/>
</dbReference>
<protein>
    <submittedName>
        <fullName evidence="1">Uncharacterized protein</fullName>
    </submittedName>
</protein>
<proteinExistence type="predicted"/>
<sequence length="64" mass="7017">MVAVCGDDELAGSLWHLRLAPHNGTYLFDIIWVTIGRQCSLNASSPIELLALAEFLFHATSIMS</sequence>
<dbReference type="AlphaFoldDB" id="A0A1H9RGP7"/>
<evidence type="ECO:0000313" key="2">
    <source>
        <dbReference type="Proteomes" id="UP000198505"/>
    </source>
</evidence>
<reference evidence="2" key="1">
    <citation type="submission" date="2016-10" db="EMBL/GenBank/DDBJ databases">
        <authorList>
            <person name="Varghese N."/>
            <person name="Submissions S."/>
        </authorList>
    </citation>
    <scope>NUCLEOTIDE SEQUENCE [LARGE SCALE GENOMIC DNA]</scope>
    <source>
        <strain evidence="2">CGMCC 1.6495</strain>
    </source>
</reference>